<evidence type="ECO:0000256" key="2">
    <source>
        <dbReference type="ARBA" id="ARBA00023015"/>
    </source>
</evidence>
<dbReference type="SUPFAM" id="SSF46785">
    <property type="entry name" value="Winged helix' DNA-binding domain"/>
    <property type="match status" value="1"/>
</dbReference>
<reference evidence="6" key="2">
    <citation type="submission" date="2020-09" db="EMBL/GenBank/DDBJ databases">
        <authorList>
            <person name="Sun Q."/>
            <person name="Zhou Y."/>
        </authorList>
    </citation>
    <scope>NUCLEOTIDE SEQUENCE</scope>
    <source>
        <strain evidence="6">CGMCC 1.12360</strain>
    </source>
</reference>
<dbReference type="PRINTS" id="PR00039">
    <property type="entry name" value="HTHLYSR"/>
</dbReference>
<comment type="similarity">
    <text evidence="1">Belongs to the LysR transcriptional regulatory family.</text>
</comment>
<dbReference type="PANTHER" id="PTHR30126:SF40">
    <property type="entry name" value="HTH-TYPE TRANSCRIPTIONAL REGULATOR GLTR"/>
    <property type="match status" value="1"/>
</dbReference>
<accession>A0A8J2ZPJ8</accession>
<evidence type="ECO:0000256" key="1">
    <source>
        <dbReference type="ARBA" id="ARBA00009437"/>
    </source>
</evidence>
<sequence>MDLKHLEVFHEICRNKSFSNAAKKLRISQPTVSTHIKSLEENIGLTLFNRKNKTTGNLTEAGEILYQFTRQIFSLMDKAEASLKHYKQGTYGVLSLATAHTFCNWYLPEIIESFKQKYPTVEIVLHTDFTPRTMDLVDSREVQFGITRSASPVFIDKNFKSLLIGSDHAVFVVSPNHRLVQYKNVYVKDIINEAFIAFGNKSNYWEQVLNYFDQIGVHPKVTMELHDIQAVKKMIEINMGISILPLISIQDELKAGTLKVIKVNDFPKMIRYSHLIYKKDLIRTGPAEKFYEFIKETMPYSFPFDNI</sequence>
<dbReference type="EMBL" id="BMEV01000005">
    <property type="protein sequence ID" value="GGH69803.1"/>
    <property type="molecule type" value="Genomic_DNA"/>
</dbReference>
<evidence type="ECO:0000259" key="5">
    <source>
        <dbReference type="PROSITE" id="PS50931"/>
    </source>
</evidence>
<dbReference type="Proteomes" id="UP000602050">
    <property type="component" value="Unassembled WGS sequence"/>
</dbReference>
<evidence type="ECO:0000256" key="3">
    <source>
        <dbReference type="ARBA" id="ARBA00023125"/>
    </source>
</evidence>
<dbReference type="InterPro" id="IPR005119">
    <property type="entry name" value="LysR_subst-bd"/>
</dbReference>
<keyword evidence="7" id="KW-1185">Reference proteome</keyword>
<reference evidence="6" key="1">
    <citation type="journal article" date="2014" name="Int. J. Syst. Evol. Microbiol.">
        <title>Complete genome sequence of Corynebacterium casei LMG S-19264T (=DSM 44701T), isolated from a smear-ripened cheese.</title>
        <authorList>
            <consortium name="US DOE Joint Genome Institute (JGI-PGF)"/>
            <person name="Walter F."/>
            <person name="Albersmeier A."/>
            <person name="Kalinowski J."/>
            <person name="Ruckert C."/>
        </authorList>
    </citation>
    <scope>NUCLEOTIDE SEQUENCE</scope>
    <source>
        <strain evidence="6">CGMCC 1.12360</strain>
    </source>
</reference>
<dbReference type="InterPro" id="IPR036388">
    <property type="entry name" value="WH-like_DNA-bd_sf"/>
</dbReference>
<dbReference type="InterPro" id="IPR036390">
    <property type="entry name" value="WH_DNA-bd_sf"/>
</dbReference>
<dbReference type="PROSITE" id="PS50931">
    <property type="entry name" value="HTH_LYSR"/>
    <property type="match status" value="1"/>
</dbReference>
<dbReference type="InterPro" id="IPR000847">
    <property type="entry name" value="LysR_HTH_N"/>
</dbReference>
<name>A0A8J2ZPJ8_9BACI</name>
<proteinExistence type="inferred from homology"/>
<dbReference type="Gene3D" id="3.40.190.290">
    <property type="match status" value="1"/>
</dbReference>
<keyword evidence="2" id="KW-0805">Transcription regulation</keyword>
<dbReference type="AlphaFoldDB" id="A0A8J2ZPJ8"/>
<dbReference type="Pfam" id="PF03466">
    <property type="entry name" value="LysR_substrate"/>
    <property type="match status" value="1"/>
</dbReference>
<protein>
    <submittedName>
        <fullName evidence="6">LysR family transcriptional regulator</fullName>
    </submittedName>
</protein>
<dbReference type="Pfam" id="PF00126">
    <property type="entry name" value="HTH_1"/>
    <property type="match status" value="1"/>
</dbReference>
<evidence type="ECO:0000313" key="6">
    <source>
        <dbReference type="EMBL" id="GGH69803.1"/>
    </source>
</evidence>
<dbReference type="Gene3D" id="1.10.10.10">
    <property type="entry name" value="Winged helix-like DNA-binding domain superfamily/Winged helix DNA-binding domain"/>
    <property type="match status" value="1"/>
</dbReference>
<dbReference type="FunFam" id="1.10.10.10:FF:000001">
    <property type="entry name" value="LysR family transcriptional regulator"/>
    <property type="match status" value="1"/>
</dbReference>
<dbReference type="SUPFAM" id="SSF53850">
    <property type="entry name" value="Periplasmic binding protein-like II"/>
    <property type="match status" value="1"/>
</dbReference>
<gene>
    <name evidence="6" type="ORF">GCM10010978_04100</name>
</gene>
<dbReference type="GO" id="GO:0003700">
    <property type="term" value="F:DNA-binding transcription factor activity"/>
    <property type="evidence" value="ECO:0007669"/>
    <property type="project" value="InterPro"/>
</dbReference>
<dbReference type="RefSeq" id="WP_188390713.1">
    <property type="nucleotide sequence ID" value="NZ_BMEV01000005.1"/>
</dbReference>
<feature type="domain" description="HTH lysR-type" evidence="5">
    <location>
        <begin position="1"/>
        <end position="59"/>
    </location>
</feature>
<keyword evidence="3" id="KW-0238">DNA-binding</keyword>
<organism evidence="6 7">
    <name type="scientific">Compostibacillus humi</name>
    <dbReference type="NCBI Taxonomy" id="1245525"/>
    <lineage>
        <taxon>Bacteria</taxon>
        <taxon>Bacillati</taxon>
        <taxon>Bacillota</taxon>
        <taxon>Bacilli</taxon>
        <taxon>Bacillales</taxon>
        <taxon>Bacillaceae</taxon>
        <taxon>Compostibacillus</taxon>
    </lineage>
</organism>
<keyword evidence="4" id="KW-0804">Transcription</keyword>
<dbReference type="PANTHER" id="PTHR30126">
    <property type="entry name" value="HTH-TYPE TRANSCRIPTIONAL REGULATOR"/>
    <property type="match status" value="1"/>
</dbReference>
<dbReference type="GO" id="GO:0000976">
    <property type="term" value="F:transcription cis-regulatory region binding"/>
    <property type="evidence" value="ECO:0007669"/>
    <property type="project" value="TreeGrafter"/>
</dbReference>
<dbReference type="CDD" id="cd05466">
    <property type="entry name" value="PBP2_LTTR_substrate"/>
    <property type="match status" value="1"/>
</dbReference>
<evidence type="ECO:0000313" key="7">
    <source>
        <dbReference type="Proteomes" id="UP000602050"/>
    </source>
</evidence>
<evidence type="ECO:0000256" key="4">
    <source>
        <dbReference type="ARBA" id="ARBA00023163"/>
    </source>
</evidence>
<comment type="caution">
    <text evidence="6">The sequence shown here is derived from an EMBL/GenBank/DDBJ whole genome shotgun (WGS) entry which is preliminary data.</text>
</comment>